<reference evidence="7 8" key="1">
    <citation type="journal article" date="2024" name="G3 (Bethesda)">
        <title>Genome assembly of Hibiscus sabdariffa L. provides insights into metabolisms of medicinal natural products.</title>
        <authorList>
            <person name="Kim T."/>
        </authorList>
    </citation>
    <scope>NUCLEOTIDE SEQUENCE [LARGE SCALE GENOMIC DNA]</scope>
    <source>
        <strain evidence="7">TK-2024</strain>
        <tissue evidence="7">Old leaves</tissue>
    </source>
</reference>
<dbReference type="PANTHER" id="PTHR47973">
    <property type="entry name" value="CYSTEINE-RICH RECEPTOR-LIKE PROTEIN KINASE 3"/>
    <property type="match status" value="1"/>
</dbReference>
<dbReference type="Proteomes" id="UP001472677">
    <property type="component" value="Unassembled WGS sequence"/>
</dbReference>
<keyword evidence="3" id="KW-0418">Kinase</keyword>
<dbReference type="InterPro" id="IPR011009">
    <property type="entry name" value="Kinase-like_dom_sf"/>
</dbReference>
<sequence>MLVELTTRTQWACLLALRILRLMMKQFPYLFFFFWVVLFWFITSIDAQNATTDPSEGENKLHLDWTTRFNICLSTARGLAYLHEESSPRIVHRDVKASNILLDGELCPKISDFGLAKLYDDKKTHITSCAAGTIKHHSPMQCDYLEVAIWHRTKFDENQALRVIGVALLCTQASPSMRPSMSRVIAMLVEDIEVSTVKTKPSYLTYGNLEDITASTTFTNEESQTSIVSDSSYSGIE</sequence>
<feature type="transmembrane region" description="Helical" evidence="5">
    <location>
        <begin position="27"/>
        <end position="45"/>
    </location>
</feature>
<dbReference type="InterPro" id="IPR000719">
    <property type="entry name" value="Prot_kinase_dom"/>
</dbReference>
<keyword evidence="5" id="KW-1133">Transmembrane helix</keyword>
<feature type="domain" description="Protein kinase" evidence="6">
    <location>
        <begin position="1"/>
        <end position="237"/>
    </location>
</feature>
<keyword evidence="5" id="KW-0472">Membrane</keyword>
<gene>
    <name evidence="7" type="ORF">V6N12_029558</name>
</gene>
<dbReference type="Pfam" id="PF00069">
    <property type="entry name" value="Pkinase"/>
    <property type="match status" value="1"/>
</dbReference>
<evidence type="ECO:0000259" key="6">
    <source>
        <dbReference type="PROSITE" id="PS50011"/>
    </source>
</evidence>
<keyword evidence="5" id="KW-0812">Transmembrane</keyword>
<keyword evidence="1" id="KW-0808">Transferase</keyword>
<evidence type="ECO:0000313" key="7">
    <source>
        <dbReference type="EMBL" id="KAK8524700.1"/>
    </source>
</evidence>
<dbReference type="InterPro" id="IPR052059">
    <property type="entry name" value="CR_Ser/Thr_kinase"/>
</dbReference>
<keyword evidence="2" id="KW-0547">Nucleotide-binding</keyword>
<comment type="caution">
    <text evidence="7">The sequence shown here is derived from an EMBL/GenBank/DDBJ whole genome shotgun (WGS) entry which is preliminary data.</text>
</comment>
<dbReference type="SUPFAM" id="SSF56112">
    <property type="entry name" value="Protein kinase-like (PK-like)"/>
    <property type="match status" value="1"/>
</dbReference>
<dbReference type="SMART" id="SM00219">
    <property type="entry name" value="TyrKc"/>
    <property type="match status" value="1"/>
</dbReference>
<dbReference type="EMBL" id="JBBPBM010000041">
    <property type="protein sequence ID" value="KAK8524700.1"/>
    <property type="molecule type" value="Genomic_DNA"/>
</dbReference>
<organism evidence="7 8">
    <name type="scientific">Hibiscus sabdariffa</name>
    <name type="common">roselle</name>
    <dbReference type="NCBI Taxonomy" id="183260"/>
    <lineage>
        <taxon>Eukaryota</taxon>
        <taxon>Viridiplantae</taxon>
        <taxon>Streptophyta</taxon>
        <taxon>Embryophyta</taxon>
        <taxon>Tracheophyta</taxon>
        <taxon>Spermatophyta</taxon>
        <taxon>Magnoliopsida</taxon>
        <taxon>eudicotyledons</taxon>
        <taxon>Gunneridae</taxon>
        <taxon>Pentapetalae</taxon>
        <taxon>rosids</taxon>
        <taxon>malvids</taxon>
        <taxon>Malvales</taxon>
        <taxon>Malvaceae</taxon>
        <taxon>Malvoideae</taxon>
        <taxon>Hibiscus</taxon>
    </lineage>
</organism>
<evidence type="ECO:0000256" key="3">
    <source>
        <dbReference type="ARBA" id="ARBA00022777"/>
    </source>
</evidence>
<dbReference type="PROSITE" id="PS50011">
    <property type="entry name" value="PROTEIN_KINASE_DOM"/>
    <property type="match status" value="1"/>
</dbReference>
<name>A0ABR2CWJ6_9ROSI</name>
<keyword evidence="8" id="KW-1185">Reference proteome</keyword>
<keyword evidence="4" id="KW-0067">ATP-binding</keyword>
<dbReference type="Gene3D" id="1.10.510.10">
    <property type="entry name" value="Transferase(Phosphotransferase) domain 1"/>
    <property type="match status" value="1"/>
</dbReference>
<evidence type="ECO:0000256" key="2">
    <source>
        <dbReference type="ARBA" id="ARBA00022741"/>
    </source>
</evidence>
<evidence type="ECO:0000313" key="8">
    <source>
        <dbReference type="Proteomes" id="UP001472677"/>
    </source>
</evidence>
<evidence type="ECO:0000256" key="1">
    <source>
        <dbReference type="ARBA" id="ARBA00022679"/>
    </source>
</evidence>
<evidence type="ECO:0000256" key="4">
    <source>
        <dbReference type="ARBA" id="ARBA00022840"/>
    </source>
</evidence>
<accession>A0ABR2CWJ6</accession>
<dbReference type="InterPro" id="IPR008271">
    <property type="entry name" value="Ser/Thr_kinase_AS"/>
</dbReference>
<evidence type="ECO:0000256" key="5">
    <source>
        <dbReference type="SAM" id="Phobius"/>
    </source>
</evidence>
<proteinExistence type="predicted"/>
<dbReference type="PROSITE" id="PS00108">
    <property type="entry name" value="PROTEIN_KINASE_ST"/>
    <property type="match status" value="1"/>
</dbReference>
<dbReference type="InterPro" id="IPR020635">
    <property type="entry name" value="Tyr_kinase_cat_dom"/>
</dbReference>
<protein>
    <recommendedName>
        <fullName evidence="6">Protein kinase domain-containing protein</fullName>
    </recommendedName>
</protein>